<organism evidence="8 9">
    <name type="scientific">Mesorhizobium zhangyense</name>
    <dbReference type="NCBI Taxonomy" id="1776730"/>
    <lineage>
        <taxon>Bacteria</taxon>
        <taxon>Pseudomonadati</taxon>
        <taxon>Pseudomonadota</taxon>
        <taxon>Alphaproteobacteria</taxon>
        <taxon>Hyphomicrobiales</taxon>
        <taxon>Phyllobacteriaceae</taxon>
        <taxon>Mesorhizobium</taxon>
    </lineage>
</organism>
<keyword evidence="4 6" id="KW-0472">Membrane</keyword>
<dbReference type="NCBIfam" id="TIGR01352">
    <property type="entry name" value="tonB_Cterm"/>
    <property type="match status" value="1"/>
</dbReference>
<feature type="compositionally biased region" description="Basic and acidic residues" evidence="5">
    <location>
        <begin position="152"/>
        <end position="193"/>
    </location>
</feature>
<evidence type="ECO:0000256" key="4">
    <source>
        <dbReference type="ARBA" id="ARBA00023136"/>
    </source>
</evidence>
<keyword evidence="3 6" id="KW-1133">Transmembrane helix</keyword>
<dbReference type="Proteomes" id="UP000481252">
    <property type="component" value="Unassembled WGS sequence"/>
</dbReference>
<feature type="domain" description="TonB C-terminal" evidence="7">
    <location>
        <begin position="204"/>
        <end position="294"/>
    </location>
</feature>
<protein>
    <submittedName>
        <fullName evidence="8">TonB family protein</fullName>
    </submittedName>
</protein>
<dbReference type="Gene3D" id="3.30.1150.10">
    <property type="match status" value="1"/>
</dbReference>
<reference evidence="8 9" key="1">
    <citation type="submission" date="2020-02" db="EMBL/GenBank/DDBJ databases">
        <title>Genome sequence of the type strain CGMCC 1.15528 of Mesorhizobium zhangyense.</title>
        <authorList>
            <person name="Gao J."/>
            <person name="Sun J."/>
        </authorList>
    </citation>
    <scope>NUCLEOTIDE SEQUENCE [LARGE SCALE GENOMIC DNA]</scope>
    <source>
        <strain evidence="8 9">CGMCC 1.15528</strain>
    </source>
</reference>
<feature type="transmembrane region" description="Helical" evidence="6">
    <location>
        <begin position="20"/>
        <end position="41"/>
    </location>
</feature>
<evidence type="ECO:0000259" key="7">
    <source>
        <dbReference type="PROSITE" id="PS52015"/>
    </source>
</evidence>
<dbReference type="GO" id="GO:0055085">
    <property type="term" value="P:transmembrane transport"/>
    <property type="evidence" value="ECO:0007669"/>
    <property type="project" value="InterPro"/>
</dbReference>
<evidence type="ECO:0000256" key="6">
    <source>
        <dbReference type="SAM" id="Phobius"/>
    </source>
</evidence>
<keyword evidence="2 6" id="KW-0812">Transmembrane</keyword>
<dbReference type="RefSeq" id="WP_165121456.1">
    <property type="nucleotide sequence ID" value="NZ_JAAKZG010000025.1"/>
</dbReference>
<gene>
    <name evidence="8" type="ORF">G6N74_28910</name>
</gene>
<accession>A0A7C9RBL9</accession>
<dbReference type="Pfam" id="PF03544">
    <property type="entry name" value="TonB_C"/>
    <property type="match status" value="1"/>
</dbReference>
<dbReference type="PROSITE" id="PS52015">
    <property type="entry name" value="TONB_CTD"/>
    <property type="match status" value="1"/>
</dbReference>
<feature type="region of interest" description="Disordered" evidence="5">
    <location>
        <begin position="146"/>
        <end position="208"/>
    </location>
</feature>
<evidence type="ECO:0000313" key="9">
    <source>
        <dbReference type="Proteomes" id="UP000481252"/>
    </source>
</evidence>
<proteinExistence type="predicted"/>
<evidence type="ECO:0000256" key="1">
    <source>
        <dbReference type="ARBA" id="ARBA00004167"/>
    </source>
</evidence>
<name>A0A7C9RBL9_9HYPH</name>
<dbReference type="SUPFAM" id="SSF74653">
    <property type="entry name" value="TolA/TonB C-terminal domain"/>
    <property type="match status" value="1"/>
</dbReference>
<evidence type="ECO:0000256" key="2">
    <source>
        <dbReference type="ARBA" id="ARBA00022692"/>
    </source>
</evidence>
<evidence type="ECO:0000256" key="5">
    <source>
        <dbReference type="SAM" id="MobiDB-lite"/>
    </source>
</evidence>
<comment type="subcellular location">
    <subcellularLocation>
        <location evidence="1">Membrane</location>
        <topology evidence="1">Single-pass membrane protein</topology>
    </subcellularLocation>
</comment>
<evidence type="ECO:0000256" key="3">
    <source>
        <dbReference type="ARBA" id="ARBA00022989"/>
    </source>
</evidence>
<sequence length="294" mass="32092">MTARADTHIAFPALPSLREVSLWAAAGLVVLTTHASVAYYLSTRPPELSAEAAEPAMMIELAPLPMAVPEEVEPENLVAEAPNQTIEPVDEQQEEMAETPVEEPVQPDEVEPIETPEPETVTEAEPVEEIEPEVVEAITPEVAIPLPQPRPVVREEPKKPVEKKKEVVKKDKPTPKRQADVAEKETKPAERRVVQKQASTAPSVSPAKWSSKVQAWVARCARRSSTKESGTVWLTFRIDVNGNVNSARIARSSGSSELDQATVDLVGRCSGAPVPPEPSFAKKPFSLPVQFKTR</sequence>
<comment type="caution">
    <text evidence="8">The sequence shown here is derived from an EMBL/GenBank/DDBJ whole genome shotgun (WGS) entry which is preliminary data.</text>
</comment>
<dbReference type="EMBL" id="JAAKZG010000025">
    <property type="protein sequence ID" value="NGN45080.1"/>
    <property type="molecule type" value="Genomic_DNA"/>
</dbReference>
<evidence type="ECO:0000313" key="8">
    <source>
        <dbReference type="EMBL" id="NGN45080.1"/>
    </source>
</evidence>
<dbReference type="InterPro" id="IPR006260">
    <property type="entry name" value="TonB/TolA_C"/>
</dbReference>
<dbReference type="AlphaFoldDB" id="A0A7C9RBL9"/>
<feature type="region of interest" description="Disordered" evidence="5">
    <location>
        <begin position="90"/>
        <end position="127"/>
    </location>
</feature>
<dbReference type="InterPro" id="IPR037682">
    <property type="entry name" value="TonB_C"/>
</dbReference>
<keyword evidence="9" id="KW-1185">Reference proteome</keyword>
<dbReference type="GO" id="GO:0016020">
    <property type="term" value="C:membrane"/>
    <property type="evidence" value="ECO:0007669"/>
    <property type="project" value="UniProtKB-SubCell"/>
</dbReference>